<dbReference type="Proteomes" id="UP000007289">
    <property type="component" value="Chromosome"/>
</dbReference>
<organism evidence="1">
    <name type="scientific">Pseudomonas fluorescens (strain Q2-87)</name>
    <dbReference type="NCBI Taxonomy" id="1038922"/>
    <lineage>
        <taxon>Bacteria</taxon>
        <taxon>Pseudomonadati</taxon>
        <taxon>Pseudomonadota</taxon>
        <taxon>Gammaproteobacteria</taxon>
        <taxon>Pseudomonadales</taxon>
        <taxon>Pseudomonadaceae</taxon>
        <taxon>Pseudomonas</taxon>
    </lineage>
</organism>
<accession>J2YC66</accession>
<gene>
    <name evidence="1" type="ORF">PflQ2_4633</name>
</gene>
<dbReference type="RefSeq" id="WP_003185420.1">
    <property type="nucleotide sequence ID" value="NZ_CM001558.1"/>
</dbReference>
<reference evidence="1" key="1">
    <citation type="journal article" date="2012" name="PLoS Genet.">
        <title>Comparative Genomics of Plant-Associated Pseudomonas spp.: Insights into Diversity and Inheritance of Traits Involved in Multitrophic Interactions.</title>
        <authorList>
            <person name="Loper J.E."/>
            <person name="Hassan K.A."/>
            <person name="Mavrodi D.V."/>
            <person name="Davis E.W.II."/>
            <person name="Lim C.K."/>
            <person name="Shaffer B.T."/>
            <person name="Elbourne L.D."/>
            <person name="Stockwell V.O."/>
            <person name="Hartney S.L."/>
            <person name="Breakwell K."/>
            <person name="Henkels M.D."/>
            <person name="Tetu S.G."/>
            <person name="Rangel L.I."/>
            <person name="Kidarsa T.A."/>
            <person name="Wilson N.L."/>
            <person name="van de Mortel J.E."/>
            <person name="Song C."/>
            <person name="Blumhagen R."/>
            <person name="Radune D."/>
            <person name="Hostetler J.B."/>
            <person name="Brinkac L.M."/>
            <person name="Durkin A.S."/>
            <person name="Kluepfel D.A."/>
            <person name="Wechter W.P."/>
            <person name="Anderson A.J."/>
            <person name="Kim Y.C."/>
            <person name="Pierson L.S.III."/>
            <person name="Pierson E.A."/>
            <person name="Lindow S.E."/>
            <person name="Kobayashi D.Y."/>
            <person name="Raaijmakers J.M."/>
            <person name="Weller D.M."/>
            <person name="Thomashow L.S."/>
            <person name="Allen A.E."/>
            <person name="Paulsen I.T."/>
        </authorList>
    </citation>
    <scope>NUCLEOTIDE SEQUENCE [LARGE SCALE GENOMIC DNA]</scope>
    <source>
        <strain evidence="1">Q2-87</strain>
    </source>
</reference>
<dbReference type="HOGENOM" id="CLU_084980_0_0_6"/>
<dbReference type="EMBL" id="AGBM01000001">
    <property type="protein sequence ID" value="EJL04494.1"/>
    <property type="molecule type" value="Genomic_DNA"/>
</dbReference>
<name>J2YC66_PSEFQ</name>
<protein>
    <submittedName>
        <fullName evidence="1">Uncharacterized protein</fullName>
    </submittedName>
</protein>
<proteinExistence type="predicted"/>
<evidence type="ECO:0000313" key="1">
    <source>
        <dbReference type="EMBL" id="EJL04494.1"/>
    </source>
</evidence>
<dbReference type="AlphaFoldDB" id="J2YC66"/>
<sequence length="271" mass="29695">MQGNLFRTLQQEAHVIRSCLTIGLTELRNADLNEKGRYYTAFFQLAIGIERLAKLALILDHMAQNNLKAPGQTVVKGYGHDLLTLVSKVSDVVTARGYIVSSDFPTDPICLRALAFLSDFAKGMRYANLDALASGNQQRDPLNEWNKILQNVAATKVGAAAKRKINTLAAVATQVLADRVAVFASDLTGKPLTLSSAFSEPSILDAASKYMVWEILTLLAPLRDVVIEAGDAADAIASSVDPNGNRVPDLSEFFDFILLDRTYVLRKKRWP</sequence>
<comment type="caution">
    <text evidence="1">The sequence shown here is derived from an EMBL/GenBank/DDBJ whole genome shotgun (WGS) entry which is preliminary data.</text>
</comment>